<reference evidence="1 2" key="1">
    <citation type="submission" date="2016-10" db="EMBL/GenBank/DDBJ databases">
        <authorList>
            <person name="de Groot N.N."/>
        </authorList>
    </citation>
    <scope>NUCLEOTIDE SEQUENCE [LARGE SCALE GENOMIC DNA]</scope>
    <source>
        <strain>J11</strain>
        <strain evidence="2">PG 39</strain>
    </source>
</reference>
<name>A0A1I2T863_9CORY</name>
<dbReference type="EMBL" id="FOPJ01000007">
    <property type="protein sequence ID" value="SFG60239.1"/>
    <property type="molecule type" value="Genomic_DNA"/>
</dbReference>
<protein>
    <recommendedName>
        <fullName evidence="3">Cro/C1-type HTH DNA-binding domain-containing protein</fullName>
    </recommendedName>
</protein>
<evidence type="ECO:0000313" key="1">
    <source>
        <dbReference type="EMBL" id="SFG60239.1"/>
    </source>
</evidence>
<sequence>MEHQEWLDNLIGDDSRRTAAVRAKTPNSTLARQYENNRLTPEMVIALCRAYELSPISGLIATGYLNSDESTGDIPVEFALEKASRAQLLHEIDRRFRLGEA</sequence>
<dbReference type="STRING" id="185761.SAMN05660282_01357"/>
<gene>
    <name evidence="1" type="ORF">SAMN05660282_01357</name>
</gene>
<organism evidence="1 2">
    <name type="scientific">Corynebacterium spheniscorum</name>
    <dbReference type="NCBI Taxonomy" id="185761"/>
    <lineage>
        <taxon>Bacteria</taxon>
        <taxon>Bacillati</taxon>
        <taxon>Actinomycetota</taxon>
        <taxon>Actinomycetes</taxon>
        <taxon>Mycobacteriales</taxon>
        <taxon>Corynebacteriaceae</taxon>
        <taxon>Corynebacterium</taxon>
    </lineage>
</organism>
<dbReference type="RefSeq" id="WP_143067457.1">
    <property type="nucleotide sequence ID" value="NZ_FOPJ01000007.1"/>
</dbReference>
<keyword evidence="2" id="KW-1185">Reference proteome</keyword>
<evidence type="ECO:0008006" key="3">
    <source>
        <dbReference type="Google" id="ProtNLM"/>
    </source>
</evidence>
<proteinExistence type="predicted"/>
<evidence type="ECO:0000313" key="2">
    <source>
        <dbReference type="Proteomes" id="UP000199065"/>
    </source>
</evidence>
<dbReference type="Proteomes" id="UP000199065">
    <property type="component" value="Unassembled WGS sequence"/>
</dbReference>
<dbReference type="OrthoDB" id="4426754at2"/>
<accession>A0A1I2T863</accession>
<dbReference type="AlphaFoldDB" id="A0A1I2T863"/>